<organism evidence="6 7">
    <name type="scientific">Rubrivivax rivuli</name>
    <dbReference type="NCBI Taxonomy" id="1862385"/>
    <lineage>
        <taxon>Bacteria</taxon>
        <taxon>Pseudomonadati</taxon>
        <taxon>Pseudomonadota</taxon>
        <taxon>Betaproteobacteria</taxon>
        <taxon>Burkholderiales</taxon>
        <taxon>Sphaerotilaceae</taxon>
        <taxon>Rubrivivax</taxon>
    </lineage>
</organism>
<evidence type="ECO:0000256" key="4">
    <source>
        <dbReference type="ARBA" id="ARBA00023002"/>
    </source>
</evidence>
<keyword evidence="7" id="KW-1185">Reference proteome</keyword>
<evidence type="ECO:0000259" key="5">
    <source>
        <dbReference type="Pfam" id="PF07992"/>
    </source>
</evidence>
<dbReference type="Proteomes" id="UP000285575">
    <property type="component" value="Unassembled WGS sequence"/>
</dbReference>
<evidence type="ECO:0000313" key="7">
    <source>
        <dbReference type="Proteomes" id="UP000285575"/>
    </source>
</evidence>
<evidence type="ECO:0000256" key="3">
    <source>
        <dbReference type="ARBA" id="ARBA00022827"/>
    </source>
</evidence>
<keyword evidence="2" id="KW-0285">Flavoprotein</keyword>
<dbReference type="InterPro" id="IPR051169">
    <property type="entry name" value="NADH-Q_oxidoreductase"/>
</dbReference>
<evidence type="ECO:0000256" key="2">
    <source>
        <dbReference type="ARBA" id="ARBA00022630"/>
    </source>
</evidence>
<dbReference type="NCBIfam" id="TIGR03169">
    <property type="entry name" value="Nterm_to_SelD"/>
    <property type="match status" value="1"/>
</dbReference>
<sequence length="382" mass="40510">MKQLLLMGAGHAHAQVLLDWARAPVPGVQLVVVSPQAQAPYSGMVPGWLAGAYRFDEIVIDFPALCARAGARWVAAELHSLDAPRRRVRLSTGEELPYDLLSLNVGSTLDEPVCPGATVLPLRPLSALHACYAALLQAWADSTAPAAGSAFEVTAVGGGAAGFESLLAVLARLRASQPGREIRARLVSRGAQLLPGIAPAARRAAGAALQRAGVQVQLGQGWPSSEAEAHTDLLLWATGAQAQAWQRDPQRRGALAVDEGGFVRVDTQLRSVSHPQVLAVGDCAAWAQPLPKAGVYAVRMGPVLTKNLRAALGQGEPRRYTPQHHFLALLATADGRAIASRGRFGLEGAWAWRWKDRIDRGFIRRFAPCAPSPAIVEPGDPA</sequence>
<dbReference type="AlphaFoldDB" id="A0A437RAG4"/>
<dbReference type="SUPFAM" id="SSF51905">
    <property type="entry name" value="FAD/NAD(P)-binding domain"/>
    <property type="match status" value="2"/>
</dbReference>
<gene>
    <name evidence="6" type="ORF">EOE66_18830</name>
</gene>
<comment type="caution">
    <text evidence="6">The sequence shown here is derived from an EMBL/GenBank/DDBJ whole genome shotgun (WGS) entry which is preliminary data.</text>
</comment>
<dbReference type="EMBL" id="SACR01000006">
    <property type="protein sequence ID" value="RVU43733.1"/>
    <property type="molecule type" value="Genomic_DNA"/>
</dbReference>
<evidence type="ECO:0000313" key="6">
    <source>
        <dbReference type="EMBL" id="RVU43733.1"/>
    </source>
</evidence>
<comment type="cofactor">
    <cofactor evidence="1">
        <name>FAD</name>
        <dbReference type="ChEBI" id="CHEBI:57692"/>
    </cofactor>
</comment>
<dbReference type="OrthoDB" id="9767928at2"/>
<feature type="domain" description="FAD/NAD(P)-binding" evidence="5">
    <location>
        <begin position="3"/>
        <end position="301"/>
    </location>
</feature>
<dbReference type="PANTHER" id="PTHR42913:SF9">
    <property type="entry name" value="SLR1591 PROTEIN"/>
    <property type="match status" value="1"/>
</dbReference>
<keyword evidence="4" id="KW-0560">Oxidoreductase</keyword>
<name>A0A437RAG4_9BURK</name>
<dbReference type="Gene3D" id="3.50.50.100">
    <property type="match status" value="1"/>
</dbReference>
<dbReference type="Pfam" id="PF07992">
    <property type="entry name" value="Pyr_redox_2"/>
    <property type="match status" value="1"/>
</dbReference>
<dbReference type="GO" id="GO:0003955">
    <property type="term" value="F:NAD(P)H dehydrogenase (quinone) activity"/>
    <property type="evidence" value="ECO:0007669"/>
    <property type="project" value="TreeGrafter"/>
</dbReference>
<accession>A0A437RAG4</accession>
<proteinExistence type="predicted"/>
<reference evidence="6 7" key="1">
    <citation type="submission" date="2019-01" db="EMBL/GenBank/DDBJ databases">
        <authorList>
            <person name="Chen W.-M."/>
        </authorList>
    </citation>
    <scope>NUCLEOTIDE SEQUENCE [LARGE SCALE GENOMIC DNA]</scope>
    <source>
        <strain evidence="6 7">KYPY4</strain>
    </source>
</reference>
<protein>
    <submittedName>
        <fullName evidence="6">Pyridine nucleotide-disulfide oxidoreductase</fullName>
    </submittedName>
</protein>
<keyword evidence="3" id="KW-0274">FAD</keyword>
<dbReference type="InterPro" id="IPR023753">
    <property type="entry name" value="FAD/NAD-binding_dom"/>
</dbReference>
<dbReference type="RefSeq" id="WP_128230291.1">
    <property type="nucleotide sequence ID" value="NZ_SACR01000006.1"/>
</dbReference>
<dbReference type="PANTHER" id="PTHR42913">
    <property type="entry name" value="APOPTOSIS-INDUCING FACTOR 1"/>
    <property type="match status" value="1"/>
</dbReference>
<dbReference type="InterPro" id="IPR036188">
    <property type="entry name" value="FAD/NAD-bd_sf"/>
</dbReference>
<evidence type="ECO:0000256" key="1">
    <source>
        <dbReference type="ARBA" id="ARBA00001974"/>
    </source>
</evidence>
<dbReference type="InterPro" id="IPR017584">
    <property type="entry name" value="Pyridine_nucleo_diS_OxRdtase_N"/>
</dbReference>
<dbReference type="GO" id="GO:0019646">
    <property type="term" value="P:aerobic electron transport chain"/>
    <property type="evidence" value="ECO:0007669"/>
    <property type="project" value="TreeGrafter"/>
</dbReference>